<dbReference type="OrthoDB" id="4570646at2"/>
<evidence type="ECO:0000313" key="3">
    <source>
        <dbReference type="Proteomes" id="UP000037151"/>
    </source>
</evidence>
<comment type="caution">
    <text evidence="2">The sequence shown here is derived from an EMBL/GenBank/DDBJ whole genome shotgun (WGS) entry which is preliminary data.</text>
</comment>
<organism evidence="2 3">
    <name type="scientific">Streptomyces acidiscabies</name>
    <dbReference type="NCBI Taxonomy" id="42234"/>
    <lineage>
        <taxon>Bacteria</taxon>
        <taxon>Bacillati</taxon>
        <taxon>Actinomycetota</taxon>
        <taxon>Actinomycetes</taxon>
        <taxon>Kitasatosporales</taxon>
        <taxon>Streptomycetaceae</taxon>
        <taxon>Streptomyces</taxon>
    </lineage>
</organism>
<proteinExistence type="predicted"/>
<gene>
    <name evidence="2" type="ORF">IQ63_16290</name>
</gene>
<dbReference type="Pfam" id="PF04149">
    <property type="entry name" value="DUF397"/>
    <property type="match status" value="1"/>
</dbReference>
<reference evidence="3" key="1">
    <citation type="submission" date="2014-07" db="EMBL/GenBank/DDBJ databases">
        <title>Genome sequencing of plant-pathogenic Streptomyces species.</title>
        <authorList>
            <person name="Harrison J."/>
            <person name="Sapp M."/>
            <person name="Thwaites R."/>
            <person name="Studholme D.J."/>
        </authorList>
    </citation>
    <scope>NUCLEOTIDE SEQUENCE [LARGE SCALE GENOMIC DNA]</scope>
    <source>
        <strain evidence="3">NCPPB 4445</strain>
    </source>
</reference>
<dbReference type="InterPro" id="IPR007278">
    <property type="entry name" value="DUF397"/>
</dbReference>
<accession>A0A0L0K9E4</accession>
<dbReference type="RefSeq" id="WP_050371303.1">
    <property type="nucleotide sequence ID" value="NZ_KQ257820.1"/>
</dbReference>
<sequence length="71" mass="7730">MNANENVLARDWVKSSYSNGQGAECVEWAPTHARATGVVPVRDSKVLEGPCLTLSPRAFATFVEFARSFDA</sequence>
<name>A0A0L0K9E4_9ACTN</name>
<dbReference type="EMBL" id="JPPY01000111">
    <property type="protein sequence ID" value="KND34423.1"/>
    <property type="molecule type" value="Genomic_DNA"/>
</dbReference>
<dbReference type="Proteomes" id="UP000037151">
    <property type="component" value="Unassembled WGS sequence"/>
</dbReference>
<evidence type="ECO:0000259" key="1">
    <source>
        <dbReference type="Pfam" id="PF04149"/>
    </source>
</evidence>
<protein>
    <recommendedName>
        <fullName evidence="1">DUF397 domain-containing protein</fullName>
    </recommendedName>
</protein>
<evidence type="ECO:0000313" key="2">
    <source>
        <dbReference type="EMBL" id="KND34423.1"/>
    </source>
</evidence>
<dbReference type="PATRIC" id="fig|42234.21.peg.3355"/>
<dbReference type="AlphaFoldDB" id="A0A0L0K9E4"/>
<feature type="domain" description="DUF397" evidence="1">
    <location>
        <begin position="11"/>
        <end position="67"/>
    </location>
</feature>